<feature type="binding site" evidence="1">
    <location>
        <position position="96"/>
    </location>
    <ligand>
        <name>Zn(2+)</name>
        <dbReference type="ChEBI" id="CHEBI:29105"/>
    </ligand>
</feature>
<organism evidence="4">
    <name type="scientific">Drosophila grimshawi</name>
    <name type="common">Hawaiian fruit fly</name>
    <name type="synonym">Idiomyia grimshawi</name>
    <dbReference type="NCBI Taxonomy" id="7222"/>
    <lineage>
        <taxon>Eukaryota</taxon>
        <taxon>Metazoa</taxon>
        <taxon>Ecdysozoa</taxon>
        <taxon>Arthropoda</taxon>
        <taxon>Hexapoda</taxon>
        <taxon>Insecta</taxon>
        <taxon>Pterygota</taxon>
        <taxon>Neoptera</taxon>
        <taxon>Endopterygota</taxon>
        <taxon>Diptera</taxon>
        <taxon>Brachycera</taxon>
        <taxon>Muscomorpha</taxon>
        <taxon>Ephydroidea</taxon>
        <taxon>Drosophilidae</taxon>
        <taxon>Drosophila</taxon>
        <taxon>Hawaiian Drosophila</taxon>
    </lineage>
</organism>
<dbReference type="GO" id="GO:0005634">
    <property type="term" value="C:nucleus"/>
    <property type="evidence" value="ECO:0007669"/>
    <property type="project" value="InterPro"/>
</dbReference>
<dbReference type="Pfam" id="PF07776">
    <property type="entry name" value="zf-AD"/>
    <property type="match status" value="1"/>
</dbReference>
<proteinExistence type="predicted"/>
<dbReference type="PANTHER" id="PTHR39942:SF1">
    <property type="entry name" value="BCDNA.LD26519-RELATED"/>
    <property type="match status" value="1"/>
</dbReference>
<feature type="domain" description="ZAD" evidence="2">
    <location>
        <begin position="44"/>
        <end position="120"/>
    </location>
</feature>
<evidence type="ECO:0000313" key="3">
    <source>
        <dbReference type="EMBL" id="EDV90598.1"/>
    </source>
</evidence>
<keyword evidence="1" id="KW-0863">Zinc-finger</keyword>
<evidence type="ECO:0000256" key="1">
    <source>
        <dbReference type="PROSITE-ProRule" id="PRU01263"/>
    </source>
</evidence>
<dbReference type="GO" id="GO:0008270">
    <property type="term" value="F:zinc ion binding"/>
    <property type="evidence" value="ECO:0007669"/>
    <property type="project" value="UniProtKB-UniRule"/>
</dbReference>
<keyword evidence="1" id="KW-0479">Metal-binding</keyword>
<reference evidence="3 4" key="1">
    <citation type="journal article" date="2007" name="Nature">
        <title>Evolution of genes and genomes on the Drosophila phylogeny.</title>
        <authorList>
            <consortium name="Drosophila 12 Genomes Consortium"/>
            <person name="Clark A.G."/>
            <person name="Eisen M.B."/>
            <person name="Smith D.R."/>
            <person name="Bergman C.M."/>
            <person name="Oliver B."/>
            <person name="Markow T.A."/>
            <person name="Kaufman T.C."/>
            <person name="Kellis M."/>
            <person name="Gelbart W."/>
            <person name="Iyer V.N."/>
            <person name="Pollard D.A."/>
            <person name="Sackton T.B."/>
            <person name="Larracuente A.M."/>
            <person name="Singh N.D."/>
            <person name="Abad J.P."/>
            <person name="Abt D.N."/>
            <person name="Adryan B."/>
            <person name="Aguade M."/>
            <person name="Akashi H."/>
            <person name="Anderson W.W."/>
            <person name="Aquadro C.F."/>
            <person name="Ardell D.H."/>
            <person name="Arguello R."/>
            <person name="Artieri C.G."/>
            <person name="Barbash D.A."/>
            <person name="Barker D."/>
            <person name="Barsanti P."/>
            <person name="Batterham P."/>
            <person name="Batzoglou S."/>
            <person name="Begun D."/>
            <person name="Bhutkar A."/>
            <person name="Blanco E."/>
            <person name="Bosak S.A."/>
            <person name="Bradley R.K."/>
            <person name="Brand A.D."/>
            <person name="Brent M.R."/>
            <person name="Brooks A.N."/>
            <person name="Brown R.H."/>
            <person name="Butlin R.K."/>
            <person name="Caggese C."/>
            <person name="Calvi B.R."/>
            <person name="Bernardo de Carvalho A."/>
            <person name="Caspi A."/>
            <person name="Castrezana S."/>
            <person name="Celniker S.E."/>
            <person name="Chang J.L."/>
            <person name="Chapple C."/>
            <person name="Chatterji S."/>
            <person name="Chinwalla A."/>
            <person name="Civetta A."/>
            <person name="Clifton S.W."/>
            <person name="Comeron J.M."/>
            <person name="Costello J.C."/>
            <person name="Coyne J.A."/>
            <person name="Daub J."/>
            <person name="David R.G."/>
            <person name="Delcher A.L."/>
            <person name="Delehaunty K."/>
            <person name="Do C.B."/>
            <person name="Ebling H."/>
            <person name="Edwards K."/>
            <person name="Eickbush T."/>
            <person name="Evans J.D."/>
            <person name="Filipski A."/>
            <person name="Findeiss S."/>
            <person name="Freyhult E."/>
            <person name="Fulton L."/>
            <person name="Fulton R."/>
            <person name="Garcia A.C."/>
            <person name="Gardiner A."/>
            <person name="Garfield D.A."/>
            <person name="Garvin B.E."/>
            <person name="Gibson G."/>
            <person name="Gilbert D."/>
            <person name="Gnerre S."/>
            <person name="Godfrey J."/>
            <person name="Good R."/>
            <person name="Gotea V."/>
            <person name="Gravely B."/>
            <person name="Greenberg A.J."/>
            <person name="Griffiths-Jones S."/>
            <person name="Gross S."/>
            <person name="Guigo R."/>
            <person name="Gustafson E.A."/>
            <person name="Haerty W."/>
            <person name="Hahn M.W."/>
            <person name="Halligan D.L."/>
            <person name="Halpern A.L."/>
            <person name="Halter G.M."/>
            <person name="Han M.V."/>
            <person name="Heger A."/>
            <person name="Hillier L."/>
            <person name="Hinrichs A.S."/>
            <person name="Holmes I."/>
            <person name="Hoskins R.A."/>
            <person name="Hubisz M.J."/>
            <person name="Hultmark D."/>
            <person name="Huntley M.A."/>
            <person name="Jaffe D.B."/>
            <person name="Jagadeeshan S."/>
            <person name="Jeck W.R."/>
            <person name="Johnson J."/>
            <person name="Jones C.D."/>
            <person name="Jordan W.C."/>
            <person name="Karpen G.H."/>
            <person name="Kataoka E."/>
            <person name="Keightley P.D."/>
            <person name="Kheradpour P."/>
            <person name="Kirkness E.F."/>
            <person name="Koerich L.B."/>
            <person name="Kristiansen K."/>
            <person name="Kudrna D."/>
            <person name="Kulathinal R.J."/>
            <person name="Kumar S."/>
            <person name="Kwok R."/>
            <person name="Lander E."/>
            <person name="Langley C.H."/>
            <person name="Lapoint R."/>
            <person name="Lazzaro B.P."/>
            <person name="Lee S.J."/>
            <person name="Levesque L."/>
            <person name="Li R."/>
            <person name="Lin C.F."/>
            <person name="Lin M.F."/>
            <person name="Lindblad-Toh K."/>
            <person name="Llopart A."/>
            <person name="Long M."/>
            <person name="Low L."/>
            <person name="Lozovsky E."/>
            <person name="Lu J."/>
            <person name="Luo M."/>
            <person name="Machado C.A."/>
            <person name="Makalowski W."/>
            <person name="Marzo M."/>
            <person name="Matsuda M."/>
            <person name="Matzkin L."/>
            <person name="McAllister B."/>
            <person name="McBride C.S."/>
            <person name="McKernan B."/>
            <person name="McKernan K."/>
            <person name="Mendez-Lago M."/>
            <person name="Minx P."/>
            <person name="Mollenhauer M.U."/>
            <person name="Montooth K."/>
            <person name="Mount S.M."/>
            <person name="Mu X."/>
            <person name="Myers E."/>
            <person name="Negre B."/>
            <person name="Newfeld S."/>
            <person name="Nielsen R."/>
            <person name="Noor M.A."/>
            <person name="O'Grady P."/>
            <person name="Pachter L."/>
            <person name="Papaceit M."/>
            <person name="Parisi M.J."/>
            <person name="Parisi M."/>
            <person name="Parts L."/>
            <person name="Pedersen J.S."/>
            <person name="Pesole G."/>
            <person name="Phillippy A.M."/>
            <person name="Ponting C.P."/>
            <person name="Pop M."/>
            <person name="Porcelli D."/>
            <person name="Powell J.R."/>
            <person name="Prohaska S."/>
            <person name="Pruitt K."/>
            <person name="Puig M."/>
            <person name="Quesneville H."/>
            <person name="Ram K.R."/>
            <person name="Rand D."/>
            <person name="Rasmussen M.D."/>
            <person name="Reed L.K."/>
            <person name="Reenan R."/>
            <person name="Reily A."/>
            <person name="Remington K.A."/>
            <person name="Rieger T.T."/>
            <person name="Ritchie M.G."/>
            <person name="Robin C."/>
            <person name="Rogers Y.H."/>
            <person name="Rohde C."/>
            <person name="Rozas J."/>
            <person name="Rubenfield M.J."/>
            <person name="Ruiz A."/>
            <person name="Russo S."/>
            <person name="Salzberg S.L."/>
            <person name="Sanchez-Gracia A."/>
            <person name="Saranga D.J."/>
            <person name="Sato H."/>
            <person name="Schaeffer S.W."/>
            <person name="Schatz M.C."/>
            <person name="Schlenke T."/>
            <person name="Schwartz R."/>
            <person name="Segarra C."/>
            <person name="Singh R.S."/>
            <person name="Sirot L."/>
            <person name="Sirota M."/>
            <person name="Sisneros N.B."/>
            <person name="Smith C.D."/>
            <person name="Smith T.F."/>
            <person name="Spieth J."/>
            <person name="Stage D.E."/>
            <person name="Stark A."/>
            <person name="Stephan W."/>
            <person name="Strausberg R.L."/>
            <person name="Strempel S."/>
            <person name="Sturgill D."/>
            <person name="Sutton G."/>
            <person name="Sutton G.G."/>
            <person name="Tao W."/>
            <person name="Teichmann S."/>
            <person name="Tobari Y.N."/>
            <person name="Tomimura Y."/>
            <person name="Tsolas J.M."/>
            <person name="Valente V.L."/>
            <person name="Venter E."/>
            <person name="Venter J.C."/>
            <person name="Vicario S."/>
            <person name="Vieira F.G."/>
            <person name="Vilella A.J."/>
            <person name="Villasante A."/>
            <person name="Walenz B."/>
            <person name="Wang J."/>
            <person name="Wasserman M."/>
            <person name="Watts T."/>
            <person name="Wilson D."/>
            <person name="Wilson R.K."/>
            <person name="Wing R.A."/>
            <person name="Wolfner M.F."/>
            <person name="Wong A."/>
            <person name="Wong G.K."/>
            <person name="Wu C.I."/>
            <person name="Wu G."/>
            <person name="Yamamoto D."/>
            <person name="Yang H.P."/>
            <person name="Yang S.P."/>
            <person name="Yorke J.A."/>
            <person name="Yoshida K."/>
            <person name="Zdobnov E."/>
            <person name="Zhang P."/>
            <person name="Zhang Y."/>
            <person name="Zimin A.V."/>
            <person name="Baldwin J."/>
            <person name="Abdouelleil A."/>
            <person name="Abdulkadir J."/>
            <person name="Abebe A."/>
            <person name="Abera B."/>
            <person name="Abreu J."/>
            <person name="Acer S.C."/>
            <person name="Aftuck L."/>
            <person name="Alexander A."/>
            <person name="An P."/>
            <person name="Anderson E."/>
            <person name="Anderson S."/>
            <person name="Arachi H."/>
            <person name="Azer M."/>
            <person name="Bachantsang P."/>
            <person name="Barry A."/>
            <person name="Bayul T."/>
            <person name="Berlin A."/>
            <person name="Bessette D."/>
            <person name="Bloom T."/>
            <person name="Blye J."/>
            <person name="Boguslavskiy L."/>
            <person name="Bonnet C."/>
            <person name="Boukhgalter B."/>
            <person name="Bourzgui I."/>
            <person name="Brown A."/>
            <person name="Cahill P."/>
            <person name="Channer S."/>
            <person name="Cheshatsang Y."/>
            <person name="Chuda L."/>
            <person name="Citroen M."/>
            <person name="Collymore A."/>
            <person name="Cooke P."/>
            <person name="Costello M."/>
            <person name="D'Aco K."/>
            <person name="Daza R."/>
            <person name="De Haan G."/>
            <person name="DeGray S."/>
            <person name="DeMaso C."/>
            <person name="Dhargay N."/>
            <person name="Dooley K."/>
            <person name="Dooley E."/>
            <person name="Doricent M."/>
            <person name="Dorje P."/>
            <person name="Dorjee K."/>
            <person name="Dupes A."/>
            <person name="Elong R."/>
            <person name="Falk J."/>
            <person name="Farina A."/>
            <person name="Faro S."/>
            <person name="Ferguson D."/>
            <person name="Fisher S."/>
            <person name="Foley C.D."/>
            <person name="Franke A."/>
            <person name="Friedrich D."/>
            <person name="Gadbois L."/>
            <person name="Gearin G."/>
            <person name="Gearin C.R."/>
            <person name="Giannoukos G."/>
            <person name="Goode T."/>
            <person name="Graham J."/>
            <person name="Grandbois E."/>
            <person name="Grewal S."/>
            <person name="Gyaltsen K."/>
            <person name="Hafez N."/>
            <person name="Hagos B."/>
            <person name="Hall J."/>
            <person name="Henson C."/>
            <person name="Hollinger A."/>
            <person name="Honan T."/>
            <person name="Huard M.D."/>
            <person name="Hughes L."/>
            <person name="Hurhula B."/>
            <person name="Husby M.E."/>
            <person name="Kamat A."/>
            <person name="Kanga B."/>
            <person name="Kashin S."/>
            <person name="Khazanovich D."/>
            <person name="Kisner P."/>
            <person name="Lance K."/>
            <person name="Lara M."/>
            <person name="Lee W."/>
            <person name="Lennon N."/>
            <person name="Letendre F."/>
            <person name="LeVine R."/>
            <person name="Lipovsky A."/>
            <person name="Liu X."/>
            <person name="Liu J."/>
            <person name="Liu S."/>
            <person name="Lokyitsang T."/>
            <person name="Lokyitsang Y."/>
            <person name="Lubonja R."/>
            <person name="Lui A."/>
            <person name="MacDonald P."/>
            <person name="Magnisalis V."/>
            <person name="Maru K."/>
            <person name="Matthews C."/>
            <person name="McCusker W."/>
            <person name="McDonough S."/>
            <person name="Mehta T."/>
            <person name="Meldrim J."/>
            <person name="Meneus L."/>
            <person name="Mihai O."/>
            <person name="Mihalev A."/>
            <person name="Mihova T."/>
            <person name="Mittelman R."/>
            <person name="Mlenga V."/>
            <person name="Montmayeur A."/>
            <person name="Mulrain L."/>
            <person name="Navidi A."/>
            <person name="Naylor J."/>
            <person name="Negash T."/>
            <person name="Nguyen T."/>
            <person name="Nguyen N."/>
            <person name="Nicol R."/>
            <person name="Norbu C."/>
            <person name="Norbu N."/>
            <person name="Novod N."/>
            <person name="O'Neill B."/>
            <person name="Osman S."/>
            <person name="Markiewicz E."/>
            <person name="Oyono O.L."/>
            <person name="Patti C."/>
            <person name="Phunkhang P."/>
            <person name="Pierre F."/>
            <person name="Priest M."/>
            <person name="Raghuraman S."/>
            <person name="Rege F."/>
            <person name="Reyes R."/>
            <person name="Rise C."/>
            <person name="Rogov P."/>
            <person name="Ross K."/>
            <person name="Ryan E."/>
            <person name="Settipalli S."/>
            <person name="Shea T."/>
            <person name="Sherpa N."/>
            <person name="Shi L."/>
            <person name="Shih D."/>
            <person name="Sparrow T."/>
            <person name="Spaulding J."/>
            <person name="Stalker J."/>
            <person name="Stange-Thomann N."/>
            <person name="Stavropoulos S."/>
            <person name="Stone C."/>
            <person name="Strader C."/>
            <person name="Tesfaye S."/>
            <person name="Thomson T."/>
            <person name="Thoulutsang Y."/>
            <person name="Thoulutsang D."/>
            <person name="Topham K."/>
            <person name="Topping I."/>
            <person name="Tsamla T."/>
            <person name="Vassiliev H."/>
            <person name="Vo A."/>
            <person name="Wangchuk T."/>
            <person name="Wangdi T."/>
            <person name="Weiand M."/>
            <person name="Wilkinson J."/>
            <person name="Wilson A."/>
            <person name="Yadav S."/>
            <person name="Young G."/>
            <person name="Yu Q."/>
            <person name="Zembek L."/>
            <person name="Zhong D."/>
            <person name="Zimmer A."/>
            <person name="Zwirko Z."/>
            <person name="Jaffe D.B."/>
            <person name="Alvarez P."/>
            <person name="Brockman W."/>
            <person name="Butler J."/>
            <person name="Chin C."/>
            <person name="Gnerre S."/>
            <person name="Grabherr M."/>
            <person name="Kleber M."/>
            <person name="Mauceli E."/>
            <person name="MacCallum I."/>
        </authorList>
    </citation>
    <scope>NUCLEOTIDE SEQUENCE [LARGE SCALE GENOMIC DNA]</scope>
    <source>
        <strain evidence="4">Tucson 15287-2541.00</strain>
    </source>
</reference>
<dbReference type="eggNOG" id="ENOG502TAXP">
    <property type="taxonomic scope" value="Eukaryota"/>
</dbReference>
<dbReference type="SMART" id="SM00868">
    <property type="entry name" value="zf-AD"/>
    <property type="match status" value="1"/>
</dbReference>
<feature type="binding site" evidence="1">
    <location>
        <position position="93"/>
    </location>
    <ligand>
        <name>Zn(2+)</name>
        <dbReference type="ChEBI" id="CHEBI:29105"/>
    </ligand>
</feature>
<dbReference type="InParanoid" id="B4JY36"/>
<name>B4JY36_DROGR</name>
<dbReference type="AlphaFoldDB" id="B4JY36"/>
<dbReference type="SUPFAM" id="SSF57716">
    <property type="entry name" value="Glucocorticoid receptor-like (DNA-binding domain)"/>
    <property type="match status" value="1"/>
</dbReference>
<keyword evidence="4" id="KW-1185">Reference proteome</keyword>
<dbReference type="PhylomeDB" id="B4JY36"/>
<evidence type="ECO:0000259" key="2">
    <source>
        <dbReference type="PROSITE" id="PS51915"/>
    </source>
</evidence>
<dbReference type="PANTHER" id="PTHR39942">
    <property type="entry name" value="BCDNA.LD26519-RELATED"/>
    <property type="match status" value="1"/>
</dbReference>
<feature type="binding site" evidence="1">
    <location>
        <position position="49"/>
    </location>
    <ligand>
        <name>Zn(2+)</name>
        <dbReference type="ChEBI" id="CHEBI:29105"/>
    </ligand>
</feature>
<protein>
    <submittedName>
        <fullName evidence="3">GH14092</fullName>
    </submittedName>
</protein>
<dbReference type="EMBL" id="CH916377">
    <property type="protein sequence ID" value="EDV90598.1"/>
    <property type="molecule type" value="Genomic_DNA"/>
</dbReference>
<gene>
    <name evidence="3" type="primary">Dgri\GH14092</name>
    <name evidence="3" type="ORF">Dgri_GH14092</name>
</gene>
<dbReference type="Proteomes" id="UP000001070">
    <property type="component" value="Unassembled WGS sequence"/>
</dbReference>
<dbReference type="InterPro" id="IPR012934">
    <property type="entry name" value="Znf_AD"/>
</dbReference>
<evidence type="ECO:0000313" key="4">
    <source>
        <dbReference type="Proteomes" id="UP000001070"/>
    </source>
</evidence>
<sequence length="200" mass="23182">MYVEQEGAVEEVLAEGEQQQQQEEQVEGHNDAANVALNFSNFAELCRLCAIHQGPRKLHIFEKEAEHRQLLYKLRTLLLANITKDDYLPKHICDVCLDRLEHLFEWRQICLRNEHLLRDYAASMRNVRATIDFQVSEWRGQVGGERGAEESALNWLLLLLLLISGLCDCHCQSYSLVSIPNCFSQLTTTKQLRDRERLSE</sequence>
<feature type="binding site" evidence="1">
    <location>
        <position position="46"/>
    </location>
    <ligand>
        <name>Zn(2+)</name>
        <dbReference type="ChEBI" id="CHEBI:29105"/>
    </ligand>
</feature>
<accession>B4JY36</accession>
<keyword evidence="1" id="KW-0862">Zinc</keyword>
<dbReference type="Gene3D" id="3.40.1800.20">
    <property type="match status" value="1"/>
</dbReference>
<dbReference type="PROSITE" id="PS51915">
    <property type="entry name" value="ZAD"/>
    <property type="match status" value="1"/>
</dbReference>
<dbReference type="HOGENOM" id="CLU_1367495_0_0_1"/>